<evidence type="ECO:0000313" key="3">
    <source>
        <dbReference type="Proteomes" id="UP000188533"/>
    </source>
</evidence>
<accession>A0A1Q3EJP6</accession>
<feature type="region of interest" description="Disordered" evidence="1">
    <location>
        <begin position="131"/>
        <end position="154"/>
    </location>
</feature>
<sequence>MFAFVVETANHKVAPSPKSLPPHSQIVLLDQPGYQSRGPTGTSSVALSGNAPLISAYGQNGFDEFCINFANEMLQSYFTRQTFDDTVGYSNHIVSDGVSIPAISTTDNTACVEMLRWQLPDKVQRKPGGLLSLMNKAPSAHKQGKGNSDQRNEDLSQEMQAKFGVHKARLWALSCIPPNDSGSPNSFDKRRVKAQIHSLLLSDLAPRRSVEYVADFDLA</sequence>
<dbReference type="InterPro" id="IPR027417">
    <property type="entry name" value="P-loop_NTPase"/>
</dbReference>
<dbReference type="GO" id="GO:0007015">
    <property type="term" value="P:actin filament organization"/>
    <property type="evidence" value="ECO:0007669"/>
    <property type="project" value="TreeGrafter"/>
</dbReference>
<dbReference type="PANTHER" id="PTHR13140">
    <property type="entry name" value="MYOSIN"/>
    <property type="match status" value="1"/>
</dbReference>
<reference evidence="2 3" key="2">
    <citation type="submission" date="2017-02" db="EMBL/GenBank/DDBJ databases">
        <title>A genome survey and senescence transcriptome analysis in Lentinula edodes.</title>
        <authorList>
            <person name="Sakamoto Y."/>
            <person name="Nakade K."/>
            <person name="Sato S."/>
            <person name="Yoshida Y."/>
            <person name="Miyazaki K."/>
            <person name="Natsume S."/>
            <person name="Konno N."/>
        </authorList>
    </citation>
    <scope>NUCLEOTIDE SEQUENCE [LARGE SCALE GENOMIC DNA]</scope>
    <source>
        <strain evidence="2 3">NBRC 111202</strain>
    </source>
</reference>
<keyword evidence="2" id="KW-0808">Transferase</keyword>
<proteinExistence type="predicted"/>
<dbReference type="STRING" id="5353.A0A1Q3EJP6"/>
<dbReference type="Proteomes" id="UP000188533">
    <property type="component" value="Unassembled WGS sequence"/>
</dbReference>
<protein>
    <submittedName>
        <fullName evidence="2">Glycosyltransferase family 2 protein</fullName>
    </submittedName>
</protein>
<dbReference type="GO" id="GO:0015629">
    <property type="term" value="C:actin cytoskeleton"/>
    <property type="evidence" value="ECO:0007669"/>
    <property type="project" value="TreeGrafter"/>
</dbReference>
<dbReference type="AlphaFoldDB" id="A0A1Q3EJP6"/>
<gene>
    <name evidence="2" type="ORF">LENED_009436</name>
</gene>
<evidence type="ECO:0000313" key="2">
    <source>
        <dbReference type="EMBL" id="GAW07447.1"/>
    </source>
</evidence>
<dbReference type="GO" id="GO:0005737">
    <property type="term" value="C:cytoplasm"/>
    <property type="evidence" value="ECO:0007669"/>
    <property type="project" value="TreeGrafter"/>
</dbReference>
<dbReference type="GO" id="GO:0000146">
    <property type="term" value="F:microfilament motor activity"/>
    <property type="evidence" value="ECO:0007669"/>
    <property type="project" value="TreeGrafter"/>
</dbReference>
<reference evidence="2 3" key="1">
    <citation type="submission" date="2016-08" db="EMBL/GenBank/DDBJ databases">
        <authorList>
            <consortium name="Lentinula edodes genome sequencing consortium"/>
            <person name="Sakamoto Y."/>
            <person name="Nakade K."/>
            <person name="Sato S."/>
            <person name="Yoshida Y."/>
            <person name="Miyazaki K."/>
            <person name="Natsume S."/>
            <person name="Konno N."/>
        </authorList>
    </citation>
    <scope>NUCLEOTIDE SEQUENCE [LARGE SCALE GENOMIC DNA]</scope>
    <source>
        <strain evidence="2 3">NBRC 111202</strain>
    </source>
</reference>
<dbReference type="Gene3D" id="1.20.58.530">
    <property type="match status" value="1"/>
</dbReference>
<keyword evidence="3" id="KW-1185">Reference proteome</keyword>
<comment type="caution">
    <text evidence="2">The sequence shown here is derived from an EMBL/GenBank/DDBJ whole genome shotgun (WGS) entry which is preliminary data.</text>
</comment>
<dbReference type="GO" id="GO:0051015">
    <property type="term" value="F:actin filament binding"/>
    <property type="evidence" value="ECO:0007669"/>
    <property type="project" value="TreeGrafter"/>
</dbReference>
<name>A0A1Q3EJP6_LENED</name>
<dbReference type="GO" id="GO:0016020">
    <property type="term" value="C:membrane"/>
    <property type="evidence" value="ECO:0007669"/>
    <property type="project" value="TreeGrafter"/>
</dbReference>
<dbReference type="PANTHER" id="PTHR13140:SF706">
    <property type="entry name" value="DILUTE CLASS UNCONVENTIONAL MYOSIN, ISOFORM C"/>
    <property type="match status" value="1"/>
</dbReference>
<dbReference type="SUPFAM" id="SSF52540">
    <property type="entry name" value="P-loop containing nucleoside triphosphate hydrolases"/>
    <property type="match status" value="1"/>
</dbReference>
<dbReference type="EMBL" id="BDGU01000445">
    <property type="protein sequence ID" value="GAW07447.1"/>
    <property type="molecule type" value="Genomic_DNA"/>
</dbReference>
<organism evidence="2 3">
    <name type="scientific">Lentinula edodes</name>
    <name type="common">Shiitake mushroom</name>
    <name type="synonym">Lentinus edodes</name>
    <dbReference type="NCBI Taxonomy" id="5353"/>
    <lineage>
        <taxon>Eukaryota</taxon>
        <taxon>Fungi</taxon>
        <taxon>Dikarya</taxon>
        <taxon>Basidiomycota</taxon>
        <taxon>Agaricomycotina</taxon>
        <taxon>Agaricomycetes</taxon>
        <taxon>Agaricomycetidae</taxon>
        <taxon>Agaricales</taxon>
        <taxon>Marasmiineae</taxon>
        <taxon>Omphalotaceae</taxon>
        <taxon>Lentinula</taxon>
    </lineage>
</organism>
<evidence type="ECO:0000256" key="1">
    <source>
        <dbReference type="SAM" id="MobiDB-lite"/>
    </source>
</evidence>
<dbReference type="GO" id="GO:0016740">
    <property type="term" value="F:transferase activity"/>
    <property type="evidence" value="ECO:0007669"/>
    <property type="project" value="UniProtKB-KW"/>
</dbReference>